<feature type="repeat" description="WD" evidence="9">
    <location>
        <begin position="304"/>
        <end position="333"/>
    </location>
</feature>
<dbReference type="PROSITE" id="PS50294">
    <property type="entry name" value="WD_REPEATS_REGION"/>
    <property type="match status" value="5"/>
</dbReference>
<evidence type="ECO:0000256" key="4">
    <source>
        <dbReference type="ARBA" id="ARBA00022737"/>
    </source>
</evidence>
<evidence type="ECO:0000256" key="10">
    <source>
        <dbReference type="RuleBase" id="RU369034"/>
    </source>
</evidence>
<comment type="caution">
    <text evidence="12">The sequence shown here is derived from an EMBL/GenBank/DDBJ whole genome shotgun (WGS) entry which is preliminary data.</text>
</comment>
<dbReference type="FunFam" id="2.130.10.10:FF:001039">
    <property type="entry name" value="Polyadenylation factor subunit 2"/>
    <property type="match status" value="1"/>
</dbReference>
<dbReference type="GO" id="GO:0031124">
    <property type="term" value="P:mRNA 3'-end processing"/>
    <property type="evidence" value="ECO:0007669"/>
    <property type="project" value="UniProtKB-UniRule"/>
</dbReference>
<dbReference type="InterPro" id="IPR036322">
    <property type="entry name" value="WD40_repeat_dom_sf"/>
</dbReference>
<comment type="subcellular location">
    <subcellularLocation>
        <location evidence="1 10">Nucleus</location>
    </subcellularLocation>
</comment>
<dbReference type="PANTHER" id="PTHR22836">
    <property type="entry name" value="WD40 REPEAT PROTEIN"/>
    <property type="match status" value="1"/>
</dbReference>
<feature type="region of interest" description="Disordered" evidence="11">
    <location>
        <begin position="535"/>
        <end position="626"/>
    </location>
</feature>
<dbReference type="Pfam" id="PF00400">
    <property type="entry name" value="WD40"/>
    <property type="match status" value="6"/>
</dbReference>
<feature type="compositionally biased region" description="Gly residues" evidence="11">
    <location>
        <begin position="12"/>
        <end position="22"/>
    </location>
</feature>
<feature type="compositionally biased region" description="Pro residues" evidence="11">
    <location>
        <begin position="542"/>
        <end position="563"/>
    </location>
</feature>
<evidence type="ECO:0000256" key="11">
    <source>
        <dbReference type="SAM" id="MobiDB-lite"/>
    </source>
</evidence>
<reference evidence="12 13" key="1">
    <citation type="submission" date="2017-04" db="EMBL/GenBank/DDBJ databases">
        <title>Draft genome sequence of Marssonina coronaria NL1: causal agent of apple blotch.</title>
        <authorList>
            <person name="Cheng Q."/>
        </authorList>
    </citation>
    <scope>NUCLEOTIDE SEQUENCE [LARGE SCALE GENOMIC DNA]</scope>
    <source>
        <strain evidence="12 13">NL1</strain>
    </source>
</reference>
<dbReference type="FunFam" id="2.130.10.10:FF:002008">
    <property type="entry name" value="Polyadenylation factor subunit 2"/>
    <property type="match status" value="1"/>
</dbReference>
<keyword evidence="6 10" id="KW-0539">Nucleus</keyword>
<dbReference type="PANTHER" id="PTHR22836:SF0">
    <property type="entry name" value="PRE-MRNA 3' END PROCESSING PROTEIN WDR33"/>
    <property type="match status" value="1"/>
</dbReference>
<keyword evidence="5" id="KW-0159">Chromosome partition</keyword>
<dbReference type="FunCoup" id="A0A218YZA3">
    <property type="interactions" value="219"/>
</dbReference>
<feature type="compositionally biased region" description="Acidic residues" evidence="11">
    <location>
        <begin position="444"/>
        <end position="456"/>
    </location>
</feature>
<evidence type="ECO:0000256" key="8">
    <source>
        <dbReference type="ARBA" id="ARBA00026154"/>
    </source>
</evidence>
<evidence type="ECO:0000256" key="2">
    <source>
        <dbReference type="ARBA" id="ARBA00022574"/>
    </source>
</evidence>
<feature type="compositionally biased region" description="Basic and acidic residues" evidence="11">
    <location>
        <begin position="1"/>
        <end position="11"/>
    </location>
</feature>
<dbReference type="CDD" id="cd00200">
    <property type="entry name" value="WD40"/>
    <property type="match status" value="1"/>
</dbReference>
<feature type="region of interest" description="Disordered" evidence="11">
    <location>
        <begin position="1"/>
        <end position="27"/>
    </location>
</feature>
<dbReference type="InterPro" id="IPR001680">
    <property type="entry name" value="WD40_rpt"/>
</dbReference>
<feature type="compositionally biased region" description="Basic and acidic residues" evidence="11">
    <location>
        <begin position="409"/>
        <end position="423"/>
    </location>
</feature>
<protein>
    <recommendedName>
        <fullName evidence="8 10">Polyadenylation factor subunit 2</fullName>
    </recommendedName>
</protein>
<organism evidence="12 13">
    <name type="scientific">Diplocarpon coronariae</name>
    <dbReference type="NCBI Taxonomy" id="2795749"/>
    <lineage>
        <taxon>Eukaryota</taxon>
        <taxon>Fungi</taxon>
        <taxon>Dikarya</taxon>
        <taxon>Ascomycota</taxon>
        <taxon>Pezizomycotina</taxon>
        <taxon>Leotiomycetes</taxon>
        <taxon>Helotiales</taxon>
        <taxon>Drepanopezizaceae</taxon>
        <taxon>Diplocarpon</taxon>
    </lineage>
</organism>
<sequence>MAHEQRGERESGGQGGGGGGYEGVFIRGRGRRPVTDYGSTMVHWIRNRQPRFKGGYQGEVERPSASYIIDMIPPLARVNEPADTIPARHLHTSLNKNKHPVNVVRWTPEGRRLLTGSSSGEFTLWNGTGFNFETIMQAHDVAIRALCYSHNNDWLISADHDGVVKYWQPNFNNVKVIQGHNDAIRDIAFSPNDSKFVTAADDSSLKIFDFALGTEESILTGHGWDVKSVDWHPTKGLLVSGSKDHLMKLWDPRTSRVLTTLHGHKNTITKTVFERVRGNCLASSARDQIARVFDLRMMRDIVLLKGHEKEISTLTWHPFHSNMLSTGGGDGTIFHYLLDEPNNPPEAVPTLAPWDSSSPSTATAQTIYPAHRIGNAHEYPIWSMDWHPVGHLLATGSNDRTTKFWTRARPGDTDIPNDRHHIGETAAEQQGTWDRRGGRRQRQEEEEQEFEDETEGLVDQKMPSKLPSFPGIPGLPLPGSQPIIPGMGNAPPPSMHQFQPPPQIPLVPPPPPGLDPNNPPNLAALAELMQKAGLPLPIHGRMPPPPPGMMIPGMPPPPPPGFLPPGVGQQPPFQIPGTGRGGYPEETRQGSEQASGVASVRRRGPLPSQAESLQAEQRKGKFTRAR</sequence>
<evidence type="ECO:0000256" key="3">
    <source>
        <dbReference type="ARBA" id="ARBA00022664"/>
    </source>
</evidence>
<keyword evidence="4" id="KW-0677">Repeat</keyword>
<gene>
    <name evidence="12" type="ORF">B2J93_6591</name>
</gene>
<evidence type="ECO:0000256" key="1">
    <source>
        <dbReference type="ARBA" id="ARBA00004123"/>
    </source>
</evidence>
<dbReference type="GO" id="GO:0007059">
    <property type="term" value="P:chromosome segregation"/>
    <property type="evidence" value="ECO:0007669"/>
    <property type="project" value="UniProtKB-KW"/>
</dbReference>
<keyword evidence="13" id="KW-1185">Reference proteome</keyword>
<dbReference type="InterPro" id="IPR015943">
    <property type="entry name" value="WD40/YVTN_repeat-like_dom_sf"/>
</dbReference>
<evidence type="ECO:0000256" key="6">
    <source>
        <dbReference type="ARBA" id="ARBA00023242"/>
    </source>
</evidence>
<evidence type="ECO:0000256" key="9">
    <source>
        <dbReference type="PROSITE-ProRule" id="PRU00221"/>
    </source>
</evidence>
<comment type="function">
    <text evidence="7">Required for 3'-end cleavage and polyadenylation of pre-mRNAs. Also involved in chromosome segregation where it has a role in chromosome attachment to the mitotic spindle.</text>
</comment>
<proteinExistence type="predicted"/>
<feature type="repeat" description="WD" evidence="9">
    <location>
        <begin position="219"/>
        <end position="260"/>
    </location>
</feature>
<feature type="repeat" description="WD" evidence="9">
    <location>
        <begin position="136"/>
        <end position="168"/>
    </location>
</feature>
<evidence type="ECO:0000313" key="12">
    <source>
        <dbReference type="EMBL" id="OWP01141.1"/>
    </source>
</evidence>
<evidence type="ECO:0000256" key="7">
    <source>
        <dbReference type="ARBA" id="ARBA00025498"/>
    </source>
</evidence>
<dbReference type="PROSITE" id="PS50082">
    <property type="entry name" value="WD_REPEATS_2"/>
    <property type="match status" value="6"/>
</dbReference>
<feature type="region of interest" description="Disordered" evidence="11">
    <location>
        <begin position="408"/>
        <end position="461"/>
    </location>
</feature>
<keyword evidence="2 9" id="KW-0853">WD repeat</keyword>
<feature type="repeat" description="WD" evidence="9">
    <location>
        <begin position="94"/>
        <end position="126"/>
    </location>
</feature>
<dbReference type="GO" id="GO:0005847">
    <property type="term" value="C:mRNA cleavage and polyadenylation specificity factor complex"/>
    <property type="evidence" value="ECO:0007669"/>
    <property type="project" value="TreeGrafter"/>
</dbReference>
<feature type="compositionally biased region" description="Low complexity" evidence="11">
    <location>
        <begin position="564"/>
        <end position="577"/>
    </location>
</feature>
<evidence type="ECO:0000256" key="5">
    <source>
        <dbReference type="ARBA" id="ARBA00022829"/>
    </source>
</evidence>
<accession>A0A218YZA3</accession>
<dbReference type="AlphaFoldDB" id="A0A218YZA3"/>
<dbReference type="STRING" id="503106.A0A218YZA3"/>
<evidence type="ECO:0000313" key="13">
    <source>
        <dbReference type="Proteomes" id="UP000242519"/>
    </source>
</evidence>
<keyword evidence="3 10" id="KW-0507">mRNA processing</keyword>
<name>A0A218YZA3_9HELO</name>
<dbReference type="Gene3D" id="2.130.10.10">
    <property type="entry name" value="YVTN repeat-like/Quinoprotein amine dehydrogenase"/>
    <property type="match status" value="3"/>
</dbReference>
<dbReference type="Proteomes" id="UP000242519">
    <property type="component" value="Unassembled WGS sequence"/>
</dbReference>
<dbReference type="EMBL" id="MZNU01000291">
    <property type="protein sequence ID" value="OWP01141.1"/>
    <property type="molecule type" value="Genomic_DNA"/>
</dbReference>
<dbReference type="SUPFAM" id="SSF50978">
    <property type="entry name" value="WD40 repeat-like"/>
    <property type="match status" value="1"/>
</dbReference>
<feature type="repeat" description="WD" evidence="9">
    <location>
        <begin position="177"/>
        <end position="209"/>
    </location>
</feature>
<dbReference type="OrthoDB" id="16717at2759"/>
<dbReference type="InParanoid" id="A0A218YZA3"/>
<feature type="repeat" description="WD" evidence="9">
    <location>
        <begin position="374"/>
        <end position="405"/>
    </location>
</feature>
<dbReference type="InterPro" id="IPR045245">
    <property type="entry name" value="Pfs2-like"/>
</dbReference>
<dbReference type="SMART" id="SM00320">
    <property type="entry name" value="WD40"/>
    <property type="match status" value="7"/>
</dbReference>